<dbReference type="InterPro" id="IPR001680">
    <property type="entry name" value="WD40_rpt"/>
</dbReference>
<name>A0A9R0IWH7_SPIOL</name>
<dbReference type="InterPro" id="IPR036322">
    <property type="entry name" value="WD40_repeat_dom_sf"/>
</dbReference>
<dbReference type="RefSeq" id="XP_021856887.1">
    <property type="nucleotide sequence ID" value="XM_022001195.2"/>
</dbReference>
<dbReference type="InterPro" id="IPR015943">
    <property type="entry name" value="WD40/YVTN_repeat-like_dom_sf"/>
</dbReference>
<evidence type="ECO:0000256" key="1">
    <source>
        <dbReference type="ARBA" id="ARBA00022574"/>
    </source>
</evidence>
<dbReference type="Gene3D" id="2.130.10.10">
    <property type="entry name" value="YVTN repeat-like/Quinoprotein amine dehydrogenase"/>
    <property type="match status" value="2"/>
</dbReference>
<dbReference type="PANTHER" id="PTHR43991:SF12">
    <property type="entry name" value="WD REPEAT PROTEIN (AFU_ORTHOLOGUE AFUA_8G05640)"/>
    <property type="match status" value="1"/>
</dbReference>
<dbReference type="KEGG" id="soe:110796161"/>
<keyword evidence="2" id="KW-0677">Repeat</keyword>
<evidence type="ECO:0000256" key="3">
    <source>
        <dbReference type="PROSITE-ProRule" id="PRU00221"/>
    </source>
</evidence>
<evidence type="ECO:0000313" key="5">
    <source>
        <dbReference type="RefSeq" id="XP_021856887.1"/>
    </source>
</evidence>
<dbReference type="Proteomes" id="UP000813463">
    <property type="component" value="Chromosome 2"/>
</dbReference>
<dbReference type="SMART" id="SM00320">
    <property type="entry name" value="WD40"/>
    <property type="match status" value="3"/>
</dbReference>
<dbReference type="SUPFAM" id="SSF50978">
    <property type="entry name" value="WD40 repeat-like"/>
    <property type="match status" value="1"/>
</dbReference>
<dbReference type="PANTHER" id="PTHR43991">
    <property type="entry name" value="WD REPEAT PROTEIN (AFU_ORTHOLOGUE AFUA_8G05640)-RELATED"/>
    <property type="match status" value="1"/>
</dbReference>
<protein>
    <submittedName>
        <fullName evidence="5">Uncharacterized WD repeat-containing protein C2A9.03-like isoform X1</fullName>
    </submittedName>
</protein>
<dbReference type="PROSITE" id="PS50082">
    <property type="entry name" value="WD_REPEATS_2"/>
    <property type="match status" value="1"/>
</dbReference>
<evidence type="ECO:0000256" key="2">
    <source>
        <dbReference type="ARBA" id="ARBA00022737"/>
    </source>
</evidence>
<dbReference type="Pfam" id="PF00400">
    <property type="entry name" value="WD40"/>
    <property type="match status" value="1"/>
</dbReference>
<reference evidence="4" key="1">
    <citation type="journal article" date="2021" name="Nat. Commun.">
        <title>Genomic analyses provide insights into spinach domestication and the genetic basis of agronomic traits.</title>
        <authorList>
            <person name="Cai X."/>
            <person name="Sun X."/>
            <person name="Xu C."/>
            <person name="Sun H."/>
            <person name="Wang X."/>
            <person name="Ge C."/>
            <person name="Zhang Z."/>
            <person name="Wang Q."/>
            <person name="Fei Z."/>
            <person name="Jiao C."/>
            <person name="Wang Q."/>
        </authorList>
    </citation>
    <scope>NUCLEOTIDE SEQUENCE [LARGE SCALE GENOMIC DNA]</scope>
    <source>
        <strain evidence="4">cv. Varoflay</strain>
    </source>
</reference>
<gene>
    <name evidence="5" type="primary">LOC110796161</name>
</gene>
<dbReference type="OrthoDB" id="20669at2759"/>
<dbReference type="GeneID" id="110796161"/>
<sequence length="457" mass="51461">MAGFQFQNDELEFVDDFNEFSDFDNELLAFSESSSPMSSHSNDDPFDSDVEDYFDICEGKSKSETTAFEAKNGKDIQGIPWERLNFSRDGYRETRLKQYKNYQSLPSSRLDLGKECKQVEKGQTFYDFQFNTRLIKSTIVHFQLRNLLWATSKHDVYLMQNSSVMHWSALRKRSEEVLNVSKPIVPTMKCPQSLPEPLSRVQISTMCVKDNLLVAGGFHGELICKYLNQLDVVFSTKVTTEENAITNAVDICNSPSGSKWVIVGNNDAEVRVFDAANFVCLNRFCFPWSVNNTLASPDGKLIAVLGDSSECLVSESHTGKVIGTLKGHSDYSFSSAWHPDGRILATGNQDTTCRLWDIRNMSRSLEVLKGRMGAIRALKFSSDGRFLAMAEPADFVHVFDTQSGYEKAQEIDLFGEIAGISFSPDTEALFVGVADRTYGSVLEFNRRHRNGYLDAIF</sequence>
<dbReference type="PROSITE" id="PS50294">
    <property type="entry name" value="WD_REPEATS_REGION"/>
    <property type="match status" value="1"/>
</dbReference>
<keyword evidence="4" id="KW-1185">Reference proteome</keyword>
<accession>A0A9R0IWH7</accession>
<feature type="repeat" description="WD" evidence="3">
    <location>
        <begin position="325"/>
        <end position="366"/>
    </location>
</feature>
<keyword evidence="1 3" id="KW-0853">WD repeat</keyword>
<organism evidence="4 5">
    <name type="scientific">Spinacia oleracea</name>
    <name type="common">Spinach</name>
    <dbReference type="NCBI Taxonomy" id="3562"/>
    <lineage>
        <taxon>Eukaryota</taxon>
        <taxon>Viridiplantae</taxon>
        <taxon>Streptophyta</taxon>
        <taxon>Embryophyta</taxon>
        <taxon>Tracheophyta</taxon>
        <taxon>Spermatophyta</taxon>
        <taxon>Magnoliopsida</taxon>
        <taxon>eudicotyledons</taxon>
        <taxon>Gunneridae</taxon>
        <taxon>Pentapetalae</taxon>
        <taxon>Caryophyllales</taxon>
        <taxon>Chenopodiaceae</taxon>
        <taxon>Chenopodioideae</taxon>
        <taxon>Anserineae</taxon>
        <taxon>Spinacia</taxon>
    </lineage>
</organism>
<dbReference type="FunFam" id="2.130.10.10:FF:000637">
    <property type="entry name" value="WD-40 repeat family protein"/>
    <property type="match status" value="1"/>
</dbReference>
<proteinExistence type="predicted"/>
<reference evidence="5" key="2">
    <citation type="submission" date="2025-08" db="UniProtKB">
        <authorList>
            <consortium name="RefSeq"/>
        </authorList>
    </citation>
    <scope>IDENTIFICATION</scope>
    <source>
        <tissue evidence="5">Leaf</tissue>
    </source>
</reference>
<dbReference type="AlphaFoldDB" id="A0A9R0IWH7"/>
<dbReference type="PROSITE" id="PS00678">
    <property type="entry name" value="WD_REPEATS_1"/>
    <property type="match status" value="1"/>
</dbReference>
<dbReference type="InterPro" id="IPR019775">
    <property type="entry name" value="WD40_repeat_CS"/>
</dbReference>
<evidence type="ECO:0000313" key="4">
    <source>
        <dbReference type="Proteomes" id="UP000813463"/>
    </source>
</evidence>